<organism evidence="2 3">
    <name type="scientific">Kingdonia uniflora</name>
    <dbReference type="NCBI Taxonomy" id="39325"/>
    <lineage>
        <taxon>Eukaryota</taxon>
        <taxon>Viridiplantae</taxon>
        <taxon>Streptophyta</taxon>
        <taxon>Embryophyta</taxon>
        <taxon>Tracheophyta</taxon>
        <taxon>Spermatophyta</taxon>
        <taxon>Magnoliopsida</taxon>
        <taxon>Ranunculales</taxon>
        <taxon>Circaeasteraceae</taxon>
        <taxon>Kingdonia</taxon>
    </lineage>
</organism>
<protein>
    <submittedName>
        <fullName evidence="2">Uncharacterized protein</fullName>
    </submittedName>
</protein>
<gene>
    <name evidence="2" type="ORF">GIB67_005705</name>
</gene>
<dbReference type="Proteomes" id="UP000541444">
    <property type="component" value="Unassembled WGS sequence"/>
</dbReference>
<keyword evidence="3" id="KW-1185">Reference proteome</keyword>
<dbReference type="OrthoDB" id="1742597at2759"/>
<sequence>MVKKKEISKKNAKGKMKLKDEDDPITISDNGEDEYPLPEIGEILRHIPFPRLPFVVRSKGNLRDMWSQGDEGYPMRTYFYTKPTNVVRKMADEVGKYVLLDEDDIDYIISPREIKEKNTKGTPKEKTVVLSEDEGKDLDDLPEVYHSDKEIDTEEIDDFEIETPVNIVADSESEYNDINEEQEGWVRYAQVGIDWLRAEDGYYNTHSSDDEDNVPTVKDLERGNEFESADVELDDIYSKEEDEKFKTPLTVGFKKLEVGMQWATVYVARELMRRFGILNTFTYTCIKNDNTRLRLKCSQEKSWVAREVELLVKDVRAMTPNAIKARIKTKYGVEISYWTAWNARQICMESKVGSYAQGYHDLPSLYAEILKSNPGSIARTWRHDDTLQ</sequence>
<dbReference type="AlphaFoldDB" id="A0A7J7NHW8"/>
<evidence type="ECO:0000256" key="1">
    <source>
        <dbReference type="SAM" id="MobiDB-lite"/>
    </source>
</evidence>
<accession>A0A7J7NHW8</accession>
<proteinExistence type="predicted"/>
<evidence type="ECO:0000313" key="3">
    <source>
        <dbReference type="Proteomes" id="UP000541444"/>
    </source>
</evidence>
<dbReference type="PANTHER" id="PTHR31973:SF187">
    <property type="entry name" value="MUTATOR TRANSPOSASE MUDRA PROTEIN"/>
    <property type="match status" value="1"/>
</dbReference>
<dbReference type="PANTHER" id="PTHR31973">
    <property type="entry name" value="POLYPROTEIN, PUTATIVE-RELATED"/>
    <property type="match status" value="1"/>
</dbReference>
<dbReference type="EMBL" id="JACGCM010000779">
    <property type="protein sequence ID" value="KAF6166829.1"/>
    <property type="molecule type" value="Genomic_DNA"/>
</dbReference>
<name>A0A7J7NHW8_9MAGN</name>
<comment type="caution">
    <text evidence="2">The sequence shown here is derived from an EMBL/GenBank/DDBJ whole genome shotgun (WGS) entry which is preliminary data.</text>
</comment>
<feature type="region of interest" description="Disordered" evidence="1">
    <location>
        <begin position="1"/>
        <end position="33"/>
    </location>
</feature>
<evidence type="ECO:0000313" key="2">
    <source>
        <dbReference type="EMBL" id="KAF6166829.1"/>
    </source>
</evidence>
<reference evidence="2 3" key="1">
    <citation type="journal article" date="2020" name="IScience">
        <title>Genome Sequencing of the Endangered Kingdonia uniflora (Circaeasteraceae, Ranunculales) Reveals Potential Mechanisms of Evolutionary Specialization.</title>
        <authorList>
            <person name="Sun Y."/>
            <person name="Deng T."/>
            <person name="Zhang A."/>
            <person name="Moore M.J."/>
            <person name="Landis J.B."/>
            <person name="Lin N."/>
            <person name="Zhang H."/>
            <person name="Zhang X."/>
            <person name="Huang J."/>
            <person name="Zhang X."/>
            <person name="Sun H."/>
            <person name="Wang H."/>
        </authorList>
    </citation>
    <scope>NUCLEOTIDE SEQUENCE [LARGE SCALE GENOMIC DNA]</scope>
    <source>
        <strain evidence="2">TB1705</strain>
        <tissue evidence="2">Leaf</tissue>
    </source>
</reference>